<accession>A0ABW7NEH3</accession>
<evidence type="ECO:0000313" key="4">
    <source>
        <dbReference type="Proteomes" id="UP001610063"/>
    </source>
</evidence>
<dbReference type="Pfam" id="PF18962">
    <property type="entry name" value="Por_Secre_tail"/>
    <property type="match status" value="1"/>
</dbReference>
<sequence length="628" mass="69013">MRIAAFLVILLVAEVTLAQTRYNVSSLSEFKSALNEAVNGDSVVWRSGRYEDVFMDINVEGLVVTAESYGAVIFTGESKVEIDADKVVLSGFQFVGGDIGTDNVIRNWGSDVLITQINILGYTSFKYLIVDEDSRRTTISHCNFESRINLADQNILSILVDNEPGYHKIQHCSFRNFRGSGGDMGVEPIRIGVSSQAHLDSRTIVEYCYFENCDGDGELISNKAAQNVFRYNTFENNTKGELVLRHGDEAIVYGNFFLNNMGGVRVREGQNHFIYNNYFSGLTSRAIYLQNESSDPLDSIHVYFNTIVDSEEVKLGGSGSFPPQHVVFANNIFSNPKGVIFDDPTGTEQWLGNLSLGSLGIDRPSGISDLDPKLIENDKGFFQLDSESPAIDAAVSGFPPIPMIDGLEFDDLKLDIMKQIRPDEIDQKDVGASEFPHTVDVQPYATTSNTGPAYSNDESIFSLSSSVVGEGSVTWSPIKDTYRLGEIITLTATPADGYQFSKWAGDLDGTDNPMMISITEDMNVIAEFALPVTPPPLGTGSKGAIEIFPNPTCDLVRLVLPSGSPSQLSLLVYDVEGKIRLSRQMTVVQDYLEVDVSMLPAAIYFLTLRNARNGEVVEEAGILRLIKN</sequence>
<dbReference type="InterPro" id="IPR026444">
    <property type="entry name" value="Secre_tail"/>
</dbReference>
<comment type="caution">
    <text evidence="3">The sequence shown here is derived from an EMBL/GenBank/DDBJ whole genome shotgun (WGS) entry which is preliminary data.</text>
</comment>
<evidence type="ECO:0000259" key="1">
    <source>
        <dbReference type="Pfam" id="PF18962"/>
    </source>
</evidence>
<dbReference type="InterPro" id="IPR011050">
    <property type="entry name" value="Pectin_lyase_fold/virulence"/>
</dbReference>
<dbReference type="InterPro" id="IPR044060">
    <property type="entry name" value="Bacterial_rp_domain"/>
</dbReference>
<organism evidence="3 4">
    <name type="scientific">Marinoscillum luteum</name>
    <dbReference type="NCBI Taxonomy" id="861051"/>
    <lineage>
        <taxon>Bacteria</taxon>
        <taxon>Pseudomonadati</taxon>
        <taxon>Bacteroidota</taxon>
        <taxon>Cytophagia</taxon>
        <taxon>Cytophagales</taxon>
        <taxon>Reichenbachiellaceae</taxon>
        <taxon>Marinoscillum</taxon>
    </lineage>
</organism>
<feature type="domain" description="Bacterial repeat" evidence="2">
    <location>
        <begin position="468"/>
        <end position="529"/>
    </location>
</feature>
<proteinExistence type="predicted"/>
<dbReference type="EMBL" id="JBIPKE010000020">
    <property type="protein sequence ID" value="MFH6985887.1"/>
    <property type="molecule type" value="Genomic_DNA"/>
</dbReference>
<dbReference type="CDD" id="cd14251">
    <property type="entry name" value="PL-6"/>
    <property type="match status" value="1"/>
</dbReference>
<dbReference type="Pfam" id="PF18998">
    <property type="entry name" value="Flg_new_2"/>
    <property type="match status" value="1"/>
</dbReference>
<dbReference type="InterPro" id="IPR012334">
    <property type="entry name" value="Pectin_lyas_fold"/>
</dbReference>
<dbReference type="InterPro" id="IPR039513">
    <property type="entry name" value="PL-6"/>
</dbReference>
<protein>
    <submittedName>
        <fullName evidence="3">Chondroitinase-B domain-containing protein</fullName>
    </submittedName>
</protein>
<dbReference type="RefSeq" id="WP_395419336.1">
    <property type="nucleotide sequence ID" value="NZ_JBIPKE010000020.1"/>
</dbReference>
<feature type="domain" description="Secretion system C-terminal sorting" evidence="1">
    <location>
        <begin position="547"/>
        <end position="613"/>
    </location>
</feature>
<dbReference type="SUPFAM" id="SSF51126">
    <property type="entry name" value="Pectin lyase-like"/>
    <property type="match status" value="1"/>
</dbReference>
<dbReference type="Pfam" id="PF14592">
    <property type="entry name" value="Chondroitinas_B"/>
    <property type="match status" value="1"/>
</dbReference>
<dbReference type="NCBIfam" id="TIGR04183">
    <property type="entry name" value="Por_Secre_tail"/>
    <property type="match status" value="1"/>
</dbReference>
<dbReference type="Proteomes" id="UP001610063">
    <property type="component" value="Unassembled WGS sequence"/>
</dbReference>
<dbReference type="Gene3D" id="2.160.20.10">
    <property type="entry name" value="Single-stranded right-handed beta-helix, Pectin lyase-like"/>
    <property type="match status" value="1"/>
</dbReference>
<evidence type="ECO:0000259" key="2">
    <source>
        <dbReference type="Pfam" id="PF18998"/>
    </source>
</evidence>
<evidence type="ECO:0000313" key="3">
    <source>
        <dbReference type="EMBL" id="MFH6985887.1"/>
    </source>
</evidence>
<name>A0ABW7NEH3_9BACT</name>
<keyword evidence="4" id="KW-1185">Reference proteome</keyword>
<reference evidence="3 4" key="1">
    <citation type="journal article" date="2013" name="Int. J. Syst. Evol. Microbiol.">
        <title>Marinoscillum luteum sp. nov., isolated from marine sediment.</title>
        <authorList>
            <person name="Cha I.T."/>
            <person name="Park S.J."/>
            <person name="Kim S.J."/>
            <person name="Kim J.G."/>
            <person name="Jung M.Y."/>
            <person name="Shin K.S."/>
            <person name="Kwon K.K."/>
            <person name="Yang S.H."/>
            <person name="Seo Y.S."/>
            <person name="Rhee S.K."/>
        </authorList>
    </citation>
    <scope>NUCLEOTIDE SEQUENCE [LARGE SCALE GENOMIC DNA]</scope>
    <source>
        <strain evidence="3 4">KCTC 23939</strain>
    </source>
</reference>
<gene>
    <name evidence="3" type="ORF">ACHKAR_20700</name>
</gene>